<evidence type="ECO:0000256" key="1">
    <source>
        <dbReference type="SAM" id="MobiDB-lite"/>
    </source>
</evidence>
<dbReference type="PANTHER" id="PTHR31606">
    <property type="entry name" value="WW DOMAIN BINDING PROTEIN 2, ISOFORM E"/>
    <property type="match status" value="1"/>
</dbReference>
<sequence>MSLNQSHRAGVDSVLLFYGERLLIFYDGCELKLGPPLKGSHTGRVYLTSHRVIFINKHSSSGLLSMSMPFVYMKEIDVKQPVFGANSVVGHISAEPNGGWQGEAEFKMTFKKGGAIEFAQALIDLGRRAYSAKQTFRPPPPYNPTMDMNGAGQFYSCPPPAYAPPYNDPYYGFIKPHEAFSQPPPSSLYHVGAPPPYPGAAPQADSTWPSAPPYPQNPGYPAPPNQFDGFGAVGGNANSSDAPMSAAHAAKAAEAAASASNAVTGGYYFREDPHNVYAPPPEDLPPPYAAPGGEANQPPPAYPGSSAQDKKNQ</sequence>
<protein>
    <submittedName>
        <fullName evidence="3">WW domain-binding protein 2</fullName>
    </submittedName>
</protein>
<reference evidence="3 4" key="1">
    <citation type="submission" date="2019-04" db="EMBL/GenBank/DDBJ databases">
        <title>Annotation for the trematode Fasciola gigantica.</title>
        <authorList>
            <person name="Choi Y.-J."/>
        </authorList>
    </citation>
    <scope>NUCLEOTIDE SEQUENCE [LARGE SCALE GENOMIC DNA]</scope>
    <source>
        <strain evidence="3">Uganda_cow_1</strain>
    </source>
</reference>
<dbReference type="STRING" id="46835.A0A504YUC6"/>
<proteinExistence type="predicted"/>
<feature type="compositionally biased region" description="Pro residues" evidence="1">
    <location>
        <begin position="210"/>
        <end position="224"/>
    </location>
</feature>
<dbReference type="InterPro" id="IPR004182">
    <property type="entry name" value="GRAM"/>
</dbReference>
<name>A0A504YUC6_FASGI</name>
<dbReference type="GO" id="GO:0005634">
    <property type="term" value="C:nucleus"/>
    <property type="evidence" value="ECO:0007669"/>
    <property type="project" value="TreeGrafter"/>
</dbReference>
<feature type="region of interest" description="Disordered" evidence="1">
    <location>
        <begin position="269"/>
        <end position="313"/>
    </location>
</feature>
<dbReference type="Pfam" id="PF02893">
    <property type="entry name" value="GRAM"/>
    <property type="match status" value="1"/>
</dbReference>
<dbReference type="Gene3D" id="2.30.29.30">
    <property type="entry name" value="Pleckstrin-homology domain (PH domain)/Phosphotyrosine-binding domain (PTB)"/>
    <property type="match status" value="1"/>
</dbReference>
<gene>
    <name evidence="3" type="ORF">FGIG_07734</name>
</gene>
<dbReference type="Proteomes" id="UP000316759">
    <property type="component" value="Unassembled WGS sequence"/>
</dbReference>
<dbReference type="InterPro" id="IPR044852">
    <property type="entry name" value="WBP2-like"/>
</dbReference>
<feature type="region of interest" description="Disordered" evidence="1">
    <location>
        <begin position="185"/>
        <end position="242"/>
    </location>
</feature>
<feature type="compositionally biased region" description="Pro residues" evidence="1">
    <location>
        <begin position="278"/>
        <end position="289"/>
    </location>
</feature>
<accession>A0A504YUC6</accession>
<feature type="domain" description="GRAM" evidence="2">
    <location>
        <begin position="29"/>
        <end position="123"/>
    </location>
</feature>
<keyword evidence="4" id="KW-1185">Reference proteome</keyword>
<evidence type="ECO:0000313" key="4">
    <source>
        <dbReference type="Proteomes" id="UP000316759"/>
    </source>
</evidence>
<evidence type="ECO:0000313" key="3">
    <source>
        <dbReference type="EMBL" id="TPP64893.1"/>
    </source>
</evidence>
<dbReference type="GO" id="GO:0031490">
    <property type="term" value="F:chromatin DNA binding"/>
    <property type="evidence" value="ECO:0007669"/>
    <property type="project" value="TreeGrafter"/>
</dbReference>
<dbReference type="SUPFAM" id="SSF50729">
    <property type="entry name" value="PH domain-like"/>
    <property type="match status" value="1"/>
</dbReference>
<dbReference type="CDD" id="cd13214">
    <property type="entry name" value="PH-GRAM_WBP2"/>
    <property type="match status" value="1"/>
</dbReference>
<dbReference type="OrthoDB" id="1259151at2759"/>
<comment type="caution">
    <text evidence="3">The sequence shown here is derived from an EMBL/GenBank/DDBJ whole genome shotgun (WGS) entry which is preliminary data.</text>
</comment>
<dbReference type="AlphaFoldDB" id="A0A504YUC6"/>
<organism evidence="3 4">
    <name type="scientific">Fasciola gigantica</name>
    <name type="common">Giant liver fluke</name>
    <dbReference type="NCBI Taxonomy" id="46835"/>
    <lineage>
        <taxon>Eukaryota</taxon>
        <taxon>Metazoa</taxon>
        <taxon>Spiralia</taxon>
        <taxon>Lophotrochozoa</taxon>
        <taxon>Platyhelminthes</taxon>
        <taxon>Trematoda</taxon>
        <taxon>Digenea</taxon>
        <taxon>Plagiorchiida</taxon>
        <taxon>Echinostomata</taxon>
        <taxon>Echinostomatoidea</taxon>
        <taxon>Fasciolidae</taxon>
        <taxon>Fasciola</taxon>
    </lineage>
</organism>
<dbReference type="GO" id="GO:0003713">
    <property type="term" value="F:transcription coactivator activity"/>
    <property type="evidence" value="ECO:0007669"/>
    <property type="project" value="InterPro"/>
</dbReference>
<dbReference type="PANTHER" id="PTHR31606:SF1">
    <property type="entry name" value="WW DOMAIN BINDING PROTEIN 2, ISOFORM E"/>
    <property type="match status" value="1"/>
</dbReference>
<evidence type="ECO:0000259" key="2">
    <source>
        <dbReference type="Pfam" id="PF02893"/>
    </source>
</evidence>
<dbReference type="EMBL" id="SUNJ01003920">
    <property type="protein sequence ID" value="TPP64893.1"/>
    <property type="molecule type" value="Genomic_DNA"/>
</dbReference>
<dbReference type="InterPro" id="IPR011993">
    <property type="entry name" value="PH-like_dom_sf"/>
</dbReference>